<accession>A0AAV2VZE3</accession>
<dbReference type="EMBL" id="CAOF01000194">
    <property type="protein sequence ID" value="CCO50068.1"/>
    <property type="molecule type" value="Genomic_DNA"/>
</dbReference>
<reference evidence="1 2" key="1">
    <citation type="journal article" date="2013" name="ISME J.">
        <title>Comparative genomics of pathogenic lineages of Vibrio nigripulchritudo identifies virulence-associated traits.</title>
        <authorList>
            <person name="Goudenege D."/>
            <person name="Labreuche Y."/>
            <person name="Krin E."/>
            <person name="Ansquer D."/>
            <person name="Mangenot S."/>
            <person name="Calteau A."/>
            <person name="Medigue C."/>
            <person name="Mazel D."/>
            <person name="Polz M.F."/>
            <person name="Le Roux F."/>
        </authorList>
    </citation>
    <scope>NUCLEOTIDE SEQUENCE [LARGE SCALE GENOMIC DNA]</scope>
    <source>
        <strain evidence="1 2">SOn1</strain>
    </source>
</reference>
<organism evidence="1 2">
    <name type="scientific">Vibrio nigripulchritudo SOn1</name>
    <dbReference type="NCBI Taxonomy" id="1238450"/>
    <lineage>
        <taxon>Bacteria</taxon>
        <taxon>Pseudomonadati</taxon>
        <taxon>Pseudomonadota</taxon>
        <taxon>Gammaproteobacteria</taxon>
        <taxon>Vibrionales</taxon>
        <taxon>Vibrionaceae</taxon>
        <taxon>Vibrio</taxon>
    </lineage>
</organism>
<dbReference type="AlphaFoldDB" id="A0AAV2VZE3"/>
<dbReference type="Proteomes" id="UP000018211">
    <property type="component" value="Unassembled WGS sequence"/>
</dbReference>
<gene>
    <name evidence="1" type="ORF">VIBNISOn1_970091</name>
</gene>
<sequence>MLAGIETLQLKGCDAPYSTGNLYAKKKNARVDGVTLRAAGA</sequence>
<evidence type="ECO:0000313" key="1">
    <source>
        <dbReference type="EMBL" id="CCO50068.1"/>
    </source>
</evidence>
<protein>
    <submittedName>
        <fullName evidence="1">Uncharacterized protein</fullName>
    </submittedName>
</protein>
<name>A0AAV2VZE3_9VIBR</name>
<proteinExistence type="predicted"/>
<evidence type="ECO:0000313" key="2">
    <source>
        <dbReference type="Proteomes" id="UP000018211"/>
    </source>
</evidence>
<comment type="caution">
    <text evidence="1">The sequence shown here is derived from an EMBL/GenBank/DDBJ whole genome shotgun (WGS) entry which is preliminary data.</text>
</comment>